<dbReference type="Gene3D" id="3.30.460.40">
    <property type="match status" value="1"/>
</dbReference>
<sequence>MVTGLLERHAAKYVLVGGYALMVNGIVRQTGDVDILVENSVENNAKWIAAMAELPDREAAVLIGEDAPFPREDGPYGDDEGPCVLRIADVIVVDVMRRACGLTFAQLEENIVRVDVGDGPEISVLDLYGLWLTKQAPRDKDRADKAQIEYALTQLQAWPADHEARLVSLRKTMESRNIPSFEP</sequence>
<dbReference type="EMBL" id="AVFL01000019">
    <property type="protein sequence ID" value="EWY38264.1"/>
    <property type="molecule type" value="Genomic_DNA"/>
</dbReference>
<dbReference type="AlphaFoldDB" id="W9GWU7"/>
<reference evidence="1 2" key="1">
    <citation type="submission" date="2013-08" db="EMBL/GenBank/DDBJ databases">
        <title>The genome sequence of Skermanella stibiiresistens.</title>
        <authorList>
            <person name="Zhu W."/>
            <person name="Wang G."/>
        </authorList>
    </citation>
    <scope>NUCLEOTIDE SEQUENCE [LARGE SCALE GENOMIC DNA]</scope>
    <source>
        <strain evidence="1 2">SB22</strain>
    </source>
</reference>
<comment type="caution">
    <text evidence="1">The sequence shown here is derived from an EMBL/GenBank/DDBJ whole genome shotgun (WGS) entry which is preliminary data.</text>
</comment>
<dbReference type="Proteomes" id="UP000019486">
    <property type="component" value="Unassembled WGS sequence"/>
</dbReference>
<accession>W9GWU7</accession>
<name>W9GWU7_9PROT</name>
<dbReference type="STRING" id="1385369.N825_13735"/>
<keyword evidence="2" id="KW-1185">Reference proteome</keyword>
<dbReference type="SUPFAM" id="SSF81301">
    <property type="entry name" value="Nucleotidyltransferase"/>
    <property type="match status" value="1"/>
</dbReference>
<dbReference type="InterPro" id="IPR043519">
    <property type="entry name" value="NT_sf"/>
</dbReference>
<protein>
    <submittedName>
        <fullName evidence="1">Uncharacterized protein</fullName>
    </submittedName>
</protein>
<evidence type="ECO:0000313" key="1">
    <source>
        <dbReference type="EMBL" id="EWY38264.1"/>
    </source>
</evidence>
<organism evidence="1 2">
    <name type="scientific">Skermanella stibiiresistens SB22</name>
    <dbReference type="NCBI Taxonomy" id="1385369"/>
    <lineage>
        <taxon>Bacteria</taxon>
        <taxon>Pseudomonadati</taxon>
        <taxon>Pseudomonadota</taxon>
        <taxon>Alphaproteobacteria</taxon>
        <taxon>Rhodospirillales</taxon>
        <taxon>Azospirillaceae</taxon>
        <taxon>Skermanella</taxon>
    </lineage>
</organism>
<proteinExistence type="predicted"/>
<evidence type="ECO:0000313" key="2">
    <source>
        <dbReference type="Proteomes" id="UP000019486"/>
    </source>
</evidence>
<gene>
    <name evidence="1" type="ORF">N825_13735</name>
</gene>
<dbReference type="OrthoDB" id="284878at2"/>